<proteinExistence type="predicted"/>
<evidence type="ECO:0000313" key="2">
    <source>
        <dbReference type="Proteomes" id="UP000199481"/>
    </source>
</evidence>
<dbReference type="AlphaFoldDB" id="A0A1H0XI40"/>
<sequence length="34" mass="4116">MIKLHEVIQDYETHKLSLEDLQDYYHEGILLNTI</sequence>
<protein>
    <submittedName>
        <fullName evidence="1">Uncharacterized protein</fullName>
    </submittedName>
</protein>
<dbReference type="EMBL" id="FNJW01000003">
    <property type="protein sequence ID" value="SDQ02583.1"/>
    <property type="molecule type" value="Genomic_DNA"/>
</dbReference>
<accession>A0A1H0XI40</accession>
<keyword evidence="2" id="KW-1185">Reference proteome</keyword>
<reference evidence="2" key="1">
    <citation type="submission" date="2016-10" db="EMBL/GenBank/DDBJ databases">
        <authorList>
            <person name="Varghese N."/>
            <person name="Submissions S."/>
        </authorList>
    </citation>
    <scope>NUCLEOTIDE SEQUENCE [LARGE SCALE GENOMIC DNA]</scope>
    <source>
        <strain evidence="2">MPL-11</strain>
    </source>
</reference>
<name>A0A1H0XI40_9LACT</name>
<organism evidence="1 2">
    <name type="scientific">Carnobacterium viridans</name>
    <dbReference type="NCBI Taxonomy" id="174587"/>
    <lineage>
        <taxon>Bacteria</taxon>
        <taxon>Bacillati</taxon>
        <taxon>Bacillota</taxon>
        <taxon>Bacilli</taxon>
        <taxon>Lactobacillales</taxon>
        <taxon>Carnobacteriaceae</taxon>
        <taxon>Carnobacterium</taxon>
    </lineage>
</organism>
<evidence type="ECO:0000313" key="1">
    <source>
        <dbReference type="EMBL" id="SDQ02583.1"/>
    </source>
</evidence>
<gene>
    <name evidence="1" type="ORF">SAMN04487752_0095</name>
</gene>
<dbReference type="Proteomes" id="UP000199481">
    <property type="component" value="Unassembled WGS sequence"/>
</dbReference>